<dbReference type="InterPro" id="IPR049492">
    <property type="entry name" value="BD-FAE-like_dom"/>
</dbReference>
<dbReference type="PANTHER" id="PTHR48081">
    <property type="entry name" value="AB HYDROLASE SUPERFAMILY PROTEIN C4A8.06C"/>
    <property type="match status" value="1"/>
</dbReference>
<dbReference type="Gene3D" id="3.40.50.1820">
    <property type="entry name" value="alpha/beta hydrolase"/>
    <property type="match status" value="1"/>
</dbReference>
<name>A0A1M7KA33_RUMFL</name>
<organism evidence="3 4">
    <name type="scientific">Ruminococcus flavefaciens</name>
    <dbReference type="NCBI Taxonomy" id="1265"/>
    <lineage>
        <taxon>Bacteria</taxon>
        <taxon>Bacillati</taxon>
        <taxon>Bacillota</taxon>
        <taxon>Clostridia</taxon>
        <taxon>Eubacteriales</taxon>
        <taxon>Oscillospiraceae</taxon>
        <taxon>Ruminococcus</taxon>
    </lineage>
</organism>
<dbReference type="Pfam" id="PF20434">
    <property type="entry name" value="BD-FAE"/>
    <property type="match status" value="1"/>
</dbReference>
<dbReference type="RefSeq" id="WP_072950956.1">
    <property type="nucleotide sequence ID" value="NZ_FRCT01000008.1"/>
</dbReference>
<gene>
    <name evidence="3" type="ORF">SAMN04487860_1083</name>
</gene>
<dbReference type="Proteomes" id="UP000184394">
    <property type="component" value="Unassembled WGS sequence"/>
</dbReference>
<dbReference type="InterPro" id="IPR029058">
    <property type="entry name" value="AB_hydrolase_fold"/>
</dbReference>
<evidence type="ECO:0000313" key="4">
    <source>
        <dbReference type="Proteomes" id="UP000184394"/>
    </source>
</evidence>
<protein>
    <submittedName>
        <fullName evidence="3">Acetyl esterase/lipase</fullName>
    </submittedName>
</protein>
<dbReference type="OrthoDB" id="24847at2"/>
<dbReference type="AlphaFoldDB" id="A0A1M7KA33"/>
<dbReference type="EMBL" id="FRCT01000008">
    <property type="protein sequence ID" value="SHM62152.1"/>
    <property type="molecule type" value="Genomic_DNA"/>
</dbReference>
<dbReference type="PANTHER" id="PTHR48081:SF8">
    <property type="entry name" value="ALPHA_BETA HYDROLASE FOLD-3 DOMAIN-CONTAINING PROTEIN-RELATED"/>
    <property type="match status" value="1"/>
</dbReference>
<dbReference type="SUPFAM" id="SSF53474">
    <property type="entry name" value="alpha/beta-Hydrolases"/>
    <property type="match status" value="1"/>
</dbReference>
<evidence type="ECO:0000256" key="1">
    <source>
        <dbReference type="ARBA" id="ARBA00022801"/>
    </source>
</evidence>
<dbReference type="GO" id="GO:0016787">
    <property type="term" value="F:hydrolase activity"/>
    <property type="evidence" value="ECO:0007669"/>
    <property type="project" value="UniProtKB-KW"/>
</dbReference>
<sequence length="289" mass="33050">MSLFSKYFIKMCTKSDTARDAGLTTPPEIERFNDIQYGSDPKWHLLDVYRPKAQSGKLPVIVSFHGGGWVYGNKEVYQFYCMDLAKRGFAVVNYTYRLAPNFRHPAPIEDTNLVFGWLLENAEKYGFDTDNIFAVGDSAGATGIAVYACILTNKDYAENYSFTVPEGLKIKALGLNCGIYNISENDNFKLWYDYLPRHKFSEYKEQLCVRDIVTADFPPSYIMAANMDELNVQSPLLAEKLEQLGVKYVYKVYGDEKAPVYHVFHCNIRSPEAAVCNDEECAFFREYIK</sequence>
<proteinExistence type="predicted"/>
<feature type="domain" description="BD-FAE-like" evidence="2">
    <location>
        <begin position="46"/>
        <end position="187"/>
    </location>
</feature>
<evidence type="ECO:0000313" key="3">
    <source>
        <dbReference type="EMBL" id="SHM62152.1"/>
    </source>
</evidence>
<accession>A0A1M7KA33</accession>
<dbReference type="InterPro" id="IPR050300">
    <property type="entry name" value="GDXG_lipolytic_enzyme"/>
</dbReference>
<reference evidence="3 4" key="1">
    <citation type="submission" date="2016-11" db="EMBL/GenBank/DDBJ databases">
        <authorList>
            <person name="Jaros S."/>
            <person name="Januszkiewicz K."/>
            <person name="Wedrychowicz H."/>
        </authorList>
    </citation>
    <scope>NUCLEOTIDE SEQUENCE [LARGE SCALE GENOMIC DNA]</scope>
    <source>
        <strain evidence="3 4">Y1</strain>
    </source>
</reference>
<keyword evidence="1" id="KW-0378">Hydrolase</keyword>
<evidence type="ECO:0000259" key="2">
    <source>
        <dbReference type="Pfam" id="PF20434"/>
    </source>
</evidence>